<evidence type="ECO:0000256" key="10">
    <source>
        <dbReference type="SAM" id="MobiDB-lite"/>
    </source>
</evidence>
<keyword evidence="13" id="KW-1185">Reference proteome</keyword>
<dbReference type="NCBIfam" id="TIGR03919">
    <property type="entry name" value="T7SS_EccB"/>
    <property type="match status" value="1"/>
</dbReference>
<evidence type="ECO:0000256" key="8">
    <source>
        <dbReference type="ARBA" id="ARBA00022989"/>
    </source>
</evidence>
<accession>A0ABV3G6U8</accession>
<dbReference type="PANTHER" id="PTHR40765:SF2">
    <property type="entry name" value="ESX-2 SECRETION SYSTEM ATPASE ECCB2"/>
    <property type="match status" value="1"/>
</dbReference>
<evidence type="ECO:0000256" key="7">
    <source>
        <dbReference type="ARBA" id="ARBA00022840"/>
    </source>
</evidence>
<keyword evidence="5" id="KW-0547">Nucleotide-binding</keyword>
<keyword evidence="9 11" id="KW-0472">Membrane</keyword>
<gene>
    <name evidence="12" type="primary">eccB</name>
    <name evidence="12" type="ORF">AB0I59_01630</name>
</gene>
<keyword evidence="6" id="KW-0378">Hydrolase</keyword>
<keyword evidence="4 11" id="KW-0812">Transmembrane</keyword>
<reference evidence="12 13" key="1">
    <citation type="submission" date="2024-06" db="EMBL/GenBank/DDBJ databases">
        <title>The Natural Products Discovery Center: Release of the First 8490 Sequenced Strains for Exploring Actinobacteria Biosynthetic Diversity.</title>
        <authorList>
            <person name="Kalkreuter E."/>
            <person name="Kautsar S.A."/>
            <person name="Yang D."/>
            <person name="Bader C.D."/>
            <person name="Teijaro C.N."/>
            <person name="Fluegel L."/>
            <person name="Davis C.M."/>
            <person name="Simpson J.R."/>
            <person name="Lauterbach L."/>
            <person name="Steele A.D."/>
            <person name="Gui C."/>
            <person name="Meng S."/>
            <person name="Li G."/>
            <person name="Viehrig K."/>
            <person name="Ye F."/>
            <person name="Su P."/>
            <person name="Kiefer A.F."/>
            <person name="Nichols A."/>
            <person name="Cepeda A.J."/>
            <person name="Yan W."/>
            <person name="Fan B."/>
            <person name="Jiang Y."/>
            <person name="Adhikari A."/>
            <person name="Zheng C.-J."/>
            <person name="Schuster L."/>
            <person name="Cowan T.M."/>
            <person name="Smanski M.J."/>
            <person name="Chevrette M.G."/>
            <person name="De Carvalho L.P.S."/>
            <person name="Shen B."/>
        </authorList>
    </citation>
    <scope>NUCLEOTIDE SEQUENCE [LARGE SCALE GENOMIC DNA]</scope>
    <source>
        <strain evidence="12 13">NPDC050100</strain>
    </source>
</reference>
<evidence type="ECO:0000256" key="5">
    <source>
        <dbReference type="ARBA" id="ARBA00022741"/>
    </source>
</evidence>
<keyword evidence="3" id="KW-1003">Cell membrane</keyword>
<feature type="region of interest" description="Disordered" evidence="10">
    <location>
        <begin position="233"/>
        <end position="252"/>
    </location>
</feature>
<dbReference type="Gene3D" id="3.30.2390.20">
    <property type="entry name" value="Type VII secretion system EccB, repeat 1 domain"/>
    <property type="match status" value="1"/>
</dbReference>
<dbReference type="Proteomes" id="UP001551675">
    <property type="component" value="Unassembled WGS sequence"/>
</dbReference>
<keyword evidence="8 11" id="KW-1133">Transmembrane helix</keyword>
<evidence type="ECO:0000256" key="2">
    <source>
        <dbReference type="ARBA" id="ARBA00008149"/>
    </source>
</evidence>
<evidence type="ECO:0000256" key="6">
    <source>
        <dbReference type="ARBA" id="ARBA00022801"/>
    </source>
</evidence>
<evidence type="ECO:0000256" key="3">
    <source>
        <dbReference type="ARBA" id="ARBA00022475"/>
    </source>
</evidence>
<organism evidence="12 13">
    <name type="scientific">Microtetraspora glauca</name>
    <dbReference type="NCBI Taxonomy" id="1996"/>
    <lineage>
        <taxon>Bacteria</taxon>
        <taxon>Bacillati</taxon>
        <taxon>Actinomycetota</taxon>
        <taxon>Actinomycetes</taxon>
        <taxon>Streptosporangiales</taxon>
        <taxon>Streptosporangiaceae</taxon>
        <taxon>Microtetraspora</taxon>
    </lineage>
</organism>
<evidence type="ECO:0000256" key="1">
    <source>
        <dbReference type="ARBA" id="ARBA00004162"/>
    </source>
</evidence>
<dbReference type="Pfam" id="PF05108">
    <property type="entry name" value="T7SS_ESX1_EccB"/>
    <property type="match status" value="1"/>
</dbReference>
<keyword evidence="7" id="KW-0067">ATP-binding</keyword>
<comment type="similarity">
    <text evidence="2">Belongs to the EccB family.</text>
</comment>
<evidence type="ECO:0000313" key="13">
    <source>
        <dbReference type="Proteomes" id="UP001551675"/>
    </source>
</evidence>
<proteinExistence type="inferred from homology"/>
<evidence type="ECO:0000256" key="4">
    <source>
        <dbReference type="ARBA" id="ARBA00022692"/>
    </source>
</evidence>
<sequence length="472" mass="49658">MQTRKDLYQAHRLMMQRLGMALLQAEPDVPESPMRRHSVATFSGVLLAVLVLAVFGIWGLLKPGGATSLTEPGQLLVEEESGATYIYSEAGDTLIPVANYVSARLLLDSADVTVRNVSAASLAEFNRGPLVGIPGAPDSLPVPEKLVKGPWSACVTEVTDAAGSHTSYVTLVGGRDVGGREIGGDAMIVEDGRQDWMIWGDKRMRVTGEGARGLIGETARKVPAAWLNAIPQGPDFRSPDVPGRGRKVRGPEGGAAVVGQVFTVPAMAGSPARWYVLRDDGLAPISILQASLLLEDPESKKKVYGRRPVKPIEIDAATANTAPVSKTGMAVVGLPTEMPKIMTPDVSAPLCAVYADSQTGSARARLTIGSRMDIPVPPTSGDQEHFDQVLLPPGGAAVAGLLPGDGQLSAVHSYALITDQGRTFAVESADLLANLGYELSDVTPVPAQILHLIPEGPALDPAAARKPLQYGQ</sequence>
<dbReference type="RefSeq" id="WP_063818614.1">
    <property type="nucleotide sequence ID" value="NZ_JBFALK010000001.1"/>
</dbReference>
<evidence type="ECO:0000313" key="12">
    <source>
        <dbReference type="EMBL" id="MEV0967307.1"/>
    </source>
</evidence>
<dbReference type="InterPro" id="IPR007795">
    <property type="entry name" value="T7SS_EccB"/>
</dbReference>
<evidence type="ECO:0000256" key="11">
    <source>
        <dbReference type="SAM" id="Phobius"/>
    </source>
</evidence>
<evidence type="ECO:0000256" key="9">
    <source>
        <dbReference type="ARBA" id="ARBA00023136"/>
    </source>
</evidence>
<comment type="subcellular location">
    <subcellularLocation>
        <location evidence="1">Cell membrane</location>
        <topology evidence="1">Single-pass membrane protein</topology>
    </subcellularLocation>
</comment>
<dbReference type="InterPro" id="IPR044857">
    <property type="entry name" value="T7SS_EccB_R1"/>
</dbReference>
<dbReference type="Gene3D" id="2.40.50.910">
    <property type="entry name" value="Type VII secretion system EccB, repeat 3 domain"/>
    <property type="match status" value="1"/>
</dbReference>
<feature type="transmembrane region" description="Helical" evidence="11">
    <location>
        <begin position="39"/>
        <end position="61"/>
    </location>
</feature>
<comment type="caution">
    <text evidence="12">The sequence shown here is derived from an EMBL/GenBank/DDBJ whole genome shotgun (WGS) entry which is preliminary data.</text>
</comment>
<dbReference type="PANTHER" id="PTHR40765">
    <property type="entry name" value="ESX-2 SECRETION SYSTEM ATPASE ECCB2"/>
    <property type="match status" value="1"/>
</dbReference>
<name>A0ABV3G6U8_MICGL</name>
<protein>
    <submittedName>
        <fullName evidence="12">Type VII secretion protein EccB</fullName>
    </submittedName>
</protein>
<dbReference type="EMBL" id="JBFALK010000001">
    <property type="protein sequence ID" value="MEV0967307.1"/>
    <property type="molecule type" value="Genomic_DNA"/>
</dbReference>
<dbReference type="InterPro" id="IPR042485">
    <property type="entry name" value="T7SS_EccB_R3"/>
</dbReference>